<dbReference type="EMBL" id="JALANJ010000003">
    <property type="protein sequence ID" value="MCY8119556.1"/>
    <property type="molecule type" value="Genomic_DNA"/>
</dbReference>
<feature type="compositionally biased region" description="Polar residues" evidence="1">
    <location>
        <begin position="238"/>
        <end position="250"/>
    </location>
</feature>
<feature type="compositionally biased region" description="Low complexity" evidence="1">
    <location>
        <begin position="192"/>
        <end position="237"/>
    </location>
</feature>
<protein>
    <submittedName>
        <fullName evidence="2">Uncharacterized protein</fullName>
    </submittedName>
</protein>
<feature type="region of interest" description="Disordered" evidence="1">
    <location>
        <begin position="192"/>
        <end position="250"/>
    </location>
</feature>
<name>A0A9Q4DNB0_BACSC</name>
<dbReference type="Proteomes" id="UP001070352">
    <property type="component" value="Unassembled WGS sequence"/>
</dbReference>
<evidence type="ECO:0000256" key="1">
    <source>
        <dbReference type="SAM" id="MobiDB-lite"/>
    </source>
</evidence>
<comment type="caution">
    <text evidence="2">The sequence shown here is derived from an EMBL/GenBank/DDBJ whole genome shotgun (WGS) entry which is preliminary data.</text>
</comment>
<proteinExistence type="predicted"/>
<evidence type="ECO:0000313" key="2">
    <source>
        <dbReference type="EMBL" id="MCY8119556.1"/>
    </source>
</evidence>
<sequence>MTAVKGLDAILSGGTQFITFEDGKPLTLLFIDWYDDLVGIREHYESTLNPKYVRCPGKDVCPLCAANPGKYPGFKIKFRVFDPKDQKVKFVSLAKTHIQKLNTEFNLEEIDPTKNFVTIYRSGKGASDTSYSARAYRPNGQDKPELQIPNFDEMGIEVPSLEEQITPHTPEAIQGFMDALLAGAAQQQEQFQQMQQQQEQFQQGQYQQQQGQFPPQGQQFQQQGQFQQQNGFPPANQDQQGQTSGRKLPF</sequence>
<dbReference type="AlphaFoldDB" id="A0A9Q4DNB0"/>
<gene>
    <name evidence="2" type="ORF">MOC45_02880</name>
</gene>
<accession>A0A9Q4DNB0</accession>
<reference evidence="2" key="1">
    <citation type="submission" date="2022-02" db="EMBL/GenBank/DDBJ databases">
        <title>Crop Bioprotection Bacillus Genome Sequencing.</title>
        <authorList>
            <person name="Dunlap C."/>
        </authorList>
    </citation>
    <scope>NUCLEOTIDE SEQUENCE</scope>
    <source>
        <strain evidence="2">M18B4</strain>
    </source>
</reference>
<evidence type="ECO:0000313" key="3">
    <source>
        <dbReference type="Proteomes" id="UP001070352"/>
    </source>
</evidence>
<organism evidence="2 3">
    <name type="scientific">Bacillus spizizenii</name>
    <name type="common">Bacillus subtilis subsp. spizizenii</name>
    <dbReference type="NCBI Taxonomy" id="96241"/>
    <lineage>
        <taxon>Bacteria</taxon>
        <taxon>Bacillati</taxon>
        <taxon>Bacillota</taxon>
        <taxon>Bacilli</taxon>
        <taxon>Bacillales</taxon>
        <taxon>Bacillaceae</taxon>
        <taxon>Bacillus</taxon>
    </lineage>
</organism>
<feature type="region of interest" description="Disordered" evidence="1">
    <location>
        <begin position="125"/>
        <end position="147"/>
    </location>
</feature>